<sequence>DKSESEIADALGIMPEEGCRCDRLRDYLADSGLAVELKSGFSRPEEAIQTLKSALMVKIPVIVEVNRDIYDNVTPRMKIKTRWETPTKGYSYHFVVLTGFSEDHIYFNDPHEAIGQNRLPVDQFIEAFYDTPSRGCMLYAWERII</sequence>
<name>X1H4T0_9ZZZZ</name>
<dbReference type="Gene3D" id="3.90.70.10">
    <property type="entry name" value="Cysteine proteinases"/>
    <property type="match status" value="1"/>
</dbReference>
<proteinExistence type="predicted"/>
<evidence type="ECO:0000259" key="1">
    <source>
        <dbReference type="Pfam" id="PF13529"/>
    </source>
</evidence>
<gene>
    <name evidence="2" type="ORF">S03H2_44699</name>
</gene>
<protein>
    <recommendedName>
        <fullName evidence="1">Peptidase C39-like domain-containing protein</fullName>
    </recommendedName>
</protein>
<accession>X1H4T0</accession>
<comment type="caution">
    <text evidence="2">The sequence shown here is derived from an EMBL/GenBank/DDBJ whole genome shotgun (WGS) entry which is preliminary data.</text>
</comment>
<feature type="domain" description="Peptidase C39-like" evidence="1">
    <location>
        <begin position="45"/>
        <end position="111"/>
    </location>
</feature>
<dbReference type="Pfam" id="PF13529">
    <property type="entry name" value="Peptidase_C39_2"/>
    <property type="match status" value="1"/>
</dbReference>
<dbReference type="EMBL" id="BARU01027967">
    <property type="protein sequence ID" value="GAH65176.1"/>
    <property type="molecule type" value="Genomic_DNA"/>
</dbReference>
<dbReference type="InterPro" id="IPR039564">
    <property type="entry name" value="Peptidase_C39-like"/>
</dbReference>
<reference evidence="2" key="1">
    <citation type="journal article" date="2014" name="Front. Microbiol.">
        <title>High frequency of phylogenetically diverse reductive dehalogenase-homologous genes in deep subseafloor sedimentary metagenomes.</title>
        <authorList>
            <person name="Kawai M."/>
            <person name="Futagami T."/>
            <person name="Toyoda A."/>
            <person name="Takaki Y."/>
            <person name="Nishi S."/>
            <person name="Hori S."/>
            <person name="Arai W."/>
            <person name="Tsubouchi T."/>
            <person name="Morono Y."/>
            <person name="Uchiyama I."/>
            <person name="Ito T."/>
            <person name="Fujiyama A."/>
            <person name="Inagaki F."/>
            <person name="Takami H."/>
        </authorList>
    </citation>
    <scope>NUCLEOTIDE SEQUENCE</scope>
    <source>
        <strain evidence="2">Expedition CK06-06</strain>
    </source>
</reference>
<organism evidence="2">
    <name type="scientific">marine sediment metagenome</name>
    <dbReference type="NCBI Taxonomy" id="412755"/>
    <lineage>
        <taxon>unclassified sequences</taxon>
        <taxon>metagenomes</taxon>
        <taxon>ecological metagenomes</taxon>
    </lineage>
</organism>
<dbReference type="AlphaFoldDB" id="X1H4T0"/>
<evidence type="ECO:0000313" key="2">
    <source>
        <dbReference type="EMBL" id="GAH65176.1"/>
    </source>
</evidence>
<feature type="non-terminal residue" evidence="2">
    <location>
        <position position="1"/>
    </location>
</feature>